<reference evidence="1" key="1">
    <citation type="journal article" date="2015" name="Nature">
        <title>Complex archaea that bridge the gap between prokaryotes and eukaryotes.</title>
        <authorList>
            <person name="Spang A."/>
            <person name="Saw J.H."/>
            <person name="Jorgensen S.L."/>
            <person name="Zaremba-Niedzwiedzka K."/>
            <person name="Martijn J."/>
            <person name="Lind A.E."/>
            <person name="van Eijk R."/>
            <person name="Schleper C."/>
            <person name="Guy L."/>
            <person name="Ettema T.J."/>
        </authorList>
    </citation>
    <scope>NUCLEOTIDE SEQUENCE</scope>
</reference>
<organism evidence="1">
    <name type="scientific">marine sediment metagenome</name>
    <dbReference type="NCBI Taxonomy" id="412755"/>
    <lineage>
        <taxon>unclassified sequences</taxon>
        <taxon>metagenomes</taxon>
        <taxon>ecological metagenomes</taxon>
    </lineage>
</organism>
<proteinExistence type="predicted"/>
<name>A0A0F9AQY7_9ZZZZ</name>
<comment type="caution">
    <text evidence="1">The sequence shown here is derived from an EMBL/GenBank/DDBJ whole genome shotgun (WGS) entry which is preliminary data.</text>
</comment>
<sequence>PEVADRIAVSVDVLKTAQRRGISPKKVHDDLAALVLADNYAFVDIHGSDAVRVILEEADAREGGNVAGLEGREMVHLAFVVHELS</sequence>
<evidence type="ECO:0000313" key="1">
    <source>
        <dbReference type="EMBL" id="KKL04052.1"/>
    </source>
</evidence>
<protein>
    <submittedName>
        <fullName evidence="1">Uncharacterized protein</fullName>
    </submittedName>
</protein>
<dbReference type="AlphaFoldDB" id="A0A0F9AQY7"/>
<gene>
    <name evidence="1" type="ORF">LCGC14_2619950</name>
</gene>
<accession>A0A0F9AQY7</accession>
<feature type="non-terminal residue" evidence="1">
    <location>
        <position position="1"/>
    </location>
</feature>
<dbReference type="EMBL" id="LAZR01044688">
    <property type="protein sequence ID" value="KKL04052.1"/>
    <property type="molecule type" value="Genomic_DNA"/>
</dbReference>